<organism evidence="6 7">
    <name type="scientific">Hemibagrus wyckioides</name>
    <dbReference type="NCBI Taxonomy" id="337641"/>
    <lineage>
        <taxon>Eukaryota</taxon>
        <taxon>Metazoa</taxon>
        <taxon>Chordata</taxon>
        <taxon>Craniata</taxon>
        <taxon>Vertebrata</taxon>
        <taxon>Euteleostomi</taxon>
        <taxon>Actinopterygii</taxon>
        <taxon>Neopterygii</taxon>
        <taxon>Teleostei</taxon>
        <taxon>Ostariophysi</taxon>
        <taxon>Siluriformes</taxon>
        <taxon>Bagridae</taxon>
        <taxon>Hemibagrus</taxon>
    </lineage>
</organism>
<evidence type="ECO:0000256" key="2">
    <source>
        <dbReference type="ARBA" id="ARBA00010352"/>
    </source>
</evidence>
<dbReference type="GO" id="GO:0005576">
    <property type="term" value="C:extracellular region"/>
    <property type="evidence" value="ECO:0007669"/>
    <property type="project" value="UniProtKB-SubCell"/>
</dbReference>
<keyword evidence="3" id="KW-0964">Secreted</keyword>
<gene>
    <name evidence="6" type="ORF">KOW79_014211</name>
</gene>
<evidence type="ECO:0000256" key="1">
    <source>
        <dbReference type="ARBA" id="ARBA00004613"/>
    </source>
</evidence>
<name>A0A9D3SGE8_9TELE</name>
<proteinExistence type="inferred from homology"/>
<keyword evidence="5" id="KW-0732">Signal</keyword>
<dbReference type="InterPro" id="IPR008735">
    <property type="entry name" value="PSP94"/>
</dbReference>
<evidence type="ECO:0000256" key="4">
    <source>
        <dbReference type="ARBA" id="ARBA00023157"/>
    </source>
</evidence>
<dbReference type="Pfam" id="PF05825">
    <property type="entry name" value="PSP94"/>
    <property type="match status" value="1"/>
</dbReference>
<dbReference type="EMBL" id="JAHKSW010000016">
    <property type="protein sequence ID" value="KAG7322865.1"/>
    <property type="molecule type" value="Genomic_DNA"/>
</dbReference>
<comment type="similarity">
    <text evidence="2">Belongs to the beta-microseminoprotein family.</text>
</comment>
<evidence type="ECO:0000313" key="6">
    <source>
        <dbReference type="EMBL" id="KAG7322865.1"/>
    </source>
</evidence>
<dbReference type="Proteomes" id="UP000824219">
    <property type="component" value="Linkage Group LG16"/>
</dbReference>
<sequence length="139" mass="15703">MSMMKRSVFVGIFLLALVSVIHAGCKFEKLEQGATRCEDDFDKTIHPIGTTWKNSMCERCSCKATFKSCCTGWPTSASGDCTIKHDFKTCTFEVVHLYKDAPSLFLLYLNVSICFMSEVLKDQNKGCKTVKLWKCLMSK</sequence>
<accession>A0A9D3SGE8</accession>
<feature type="chain" id="PRO_5039444774" description="Beta-microseminoprotein" evidence="5">
    <location>
        <begin position="24"/>
        <end position="139"/>
    </location>
</feature>
<evidence type="ECO:0000256" key="3">
    <source>
        <dbReference type="ARBA" id="ARBA00022525"/>
    </source>
</evidence>
<comment type="caution">
    <text evidence="6">The sequence shown here is derived from an EMBL/GenBank/DDBJ whole genome shotgun (WGS) entry which is preliminary data.</text>
</comment>
<keyword evidence="4" id="KW-1015">Disulfide bond</keyword>
<dbReference type="AlphaFoldDB" id="A0A9D3SGE8"/>
<evidence type="ECO:0008006" key="8">
    <source>
        <dbReference type="Google" id="ProtNLM"/>
    </source>
</evidence>
<reference evidence="6 7" key="1">
    <citation type="submission" date="2021-06" db="EMBL/GenBank/DDBJ databases">
        <title>Chromosome-level genome assembly of the red-tail catfish (Hemibagrus wyckioides).</title>
        <authorList>
            <person name="Shao F."/>
        </authorList>
    </citation>
    <scope>NUCLEOTIDE SEQUENCE [LARGE SCALE GENOMIC DNA]</scope>
    <source>
        <strain evidence="6">EC202008001</strain>
        <tissue evidence="6">Blood</tissue>
    </source>
</reference>
<dbReference type="OrthoDB" id="6076852at2759"/>
<dbReference type="Gene3D" id="2.60.40.1900">
    <property type="entry name" value="Beta-microseminoprotein (PSP94) domain"/>
    <property type="match status" value="1"/>
</dbReference>
<evidence type="ECO:0000313" key="7">
    <source>
        <dbReference type="Proteomes" id="UP000824219"/>
    </source>
</evidence>
<feature type="signal peptide" evidence="5">
    <location>
        <begin position="1"/>
        <end position="23"/>
    </location>
</feature>
<evidence type="ECO:0000256" key="5">
    <source>
        <dbReference type="SAM" id="SignalP"/>
    </source>
</evidence>
<keyword evidence="7" id="KW-1185">Reference proteome</keyword>
<comment type="subcellular location">
    <subcellularLocation>
        <location evidence="1">Secreted</location>
    </subcellularLocation>
</comment>
<protein>
    <recommendedName>
        <fullName evidence="8">Beta-microseminoprotein</fullName>
    </recommendedName>
</protein>